<evidence type="ECO:0000313" key="1">
    <source>
        <dbReference type="EMBL" id="SVC01001.1"/>
    </source>
</evidence>
<dbReference type="AlphaFoldDB" id="A0A382IQQ6"/>
<sequence>MVIYANPQQSFSQVLAGQDSQKRVWSVLQPVGDIVLKLEIATSMSAGQACPRLWGLVLITGD</sequence>
<proteinExistence type="predicted"/>
<protein>
    <submittedName>
        <fullName evidence="1">Uncharacterized protein</fullName>
    </submittedName>
</protein>
<name>A0A382IQQ6_9ZZZZ</name>
<reference evidence="1" key="1">
    <citation type="submission" date="2018-05" db="EMBL/GenBank/DDBJ databases">
        <authorList>
            <person name="Lanie J.A."/>
            <person name="Ng W.-L."/>
            <person name="Kazmierczak K.M."/>
            <person name="Andrzejewski T.M."/>
            <person name="Davidsen T.M."/>
            <person name="Wayne K.J."/>
            <person name="Tettelin H."/>
            <person name="Glass J.I."/>
            <person name="Rusch D."/>
            <person name="Podicherti R."/>
            <person name="Tsui H.-C.T."/>
            <person name="Winkler M.E."/>
        </authorList>
    </citation>
    <scope>NUCLEOTIDE SEQUENCE</scope>
</reference>
<dbReference type="EMBL" id="UINC01068399">
    <property type="protein sequence ID" value="SVC01001.1"/>
    <property type="molecule type" value="Genomic_DNA"/>
</dbReference>
<gene>
    <name evidence="1" type="ORF">METZ01_LOCUS253855</name>
</gene>
<accession>A0A382IQQ6</accession>
<organism evidence="1">
    <name type="scientific">marine metagenome</name>
    <dbReference type="NCBI Taxonomy" id="408172"/>
    <lineage>
        <taxon>unclassified sequences</taxon>
        <taxon>metagenomes</taxon>
        <taxon>ecological metagenomes</taxon>
    </lineage>
</organism>